<evidence type="ECO:0000313" key="1">
    <source>
        <dbReference type="EMBL" id="AFK44673.1"/>
    </source>
</evidence>
<dbReference type="EMBL" id="BT144879">
    <property type="protein sequence ID" value="AFK44673.1"/>
    <property type="molecule type" value="mRNA"/>
</dbReference>
<name>I3SWN1_LOTJA</name>
<organism evidence="1">
    <name type="scientific">Lotus japonicus</name>
    <name type="common">Lotus corniculatus var. japonicus</name>
    <dbReference type="NCBI Taxonomy" id="34305"/>
    <lineage>
        <taxon>Eukaryota</taxon>
        <taxon>Viridiplantae</taxon>
        <taxon>Streptophyta</taxon>
        <taxon>Embryophyta</taxon>
        <taxon>Tracheophyta</taxon>
        <taxon>Spermatophyta</taxon>
        <taxon>Magnoliopsida</taxon>
        <taxon>eudicotyledons</taxon>
        <taxon>Gunneridae</taxon>
        <taxon>Pentapetalae</taxon>
        <taxon>rosids</taxon>
        <taxon>fabids</taxon>
        <taxon>Fabales</taxon>
        <taxon>Fabaceae</taxon>
        <taxon>Papilionoideae</taxon>
        <taxon>50 kb inversion clade</taxon>
        <taxon>NPAAA clade</taxon>
        <taxon>Hologalegina</taxon>
        <taxon>robinioid clade</taxon>
        <taxon>Loteae</taxon>
        <taxon>Lotus</taxon>
    </lineage>
</organism>
<proteinExistence type="evidence at transcript level"/>
<reference evidence="1" key="1">
    <citation type="submission" date="2012-05" db="EMBL/GenBank/DDBJ databases">
        <authorList>
            <person name="Krishnakumar V."/>
            <person name="Cheung F."/>
            <person name="Xiao Y."/>
            <person name="Chan A."/>
            <person name="Moskal W.A."/>
            <person name="Town C.D."/>
        </authorList>
    </citation>
    <scope>NUCLEOTIDE SEQUENCE</scope>
</reference>
<protein>
    <submittedName>
        <fullName evidence="1">Uncharacterized protein</fullName>
    </submittedName>
</protein>
<sequence>MGQLRPAKKVLCPRVLEGQLRKHHIPGFFRLCWFPLRFQETPGALLEHVRHQLLDYT</sequence>
<dbReference type="AlphaFoldDB" id="I3SWN1"/>
<accession>I3SWN1</accession>